<dbReference type="PROSITE" id="PS01076">
    <property type="entry name" value="ACETATE_KINASE_2"/>
    <property type="match status" value="1"/>
</dbReference>
<dbReference type="Pfam" id="PF00871">
    <property type="entry name" value="Acetate_kinase"/>
    <property type="match status" value="1"/>
</dbReference>
<dbReference type="InterPro" id="IPR043129">
    <property type="entry name" value="ATPase_NBD"/>
</dbReference>
<dbReference type="HAMAP" id="MF_00020">
    <property type="entry name" value="Acetate_kinase"/>
    <property type="match status" value="1"/>
</dbReference>
<evidence type="ECO:0000256" key="4">
    <source>
        <dbReference type="ARBA" id="ARBA00022777"/>
    </source>
</evidence>
<feature type="binding site" evidence="6">
    <location>
        <position position="13"/>
    </location>
    <ligand>
        <name>ATP</name>
        <dbReference type="ChEBI" id="CHEBI:30616"/>
    </ligand>
</feature>
<feature type="site" description="Transition state stabilizer" evidence="6">
    <location>
        <position position="215"/>
    </location>
</feature>
<dbReference type="EC" id="2.7.2.1" evidence="6"/>
<keyword evidence="8" id="KW-1133">Transmembrane helix</keyword>
<keyword evidence="3 6" id="KW-0547">Nucleotide-binding</keyword>
<dbReference type="GO" id="GO:0000287">
    <property type="term" value="F:magnesium ion binding"/>
    <property type="evidence" value="ECO:0007669"/>
    <property type="project" value="UniProtKB-UniRule"/>
</dbReference>
<comment type="cofactor">
    <cofactor evidence="6">
        <name>Mg(2+)</name>
        <dbReference type="ChEBI" id="CHEBI:18420"/>
    </cofactor>
    <cofactor evidence="6">
        <name>Mn(2+)</name>
        <dbReference type="ChEBI" id="CHEBI:29035"/>
    </cofactor>
    <text evidence="6">Mg(2+). Can also accept Mn(2+).</text>
</comment>
<dbReference type="PANTHER" id="PTHR21060">
    <property type="entry name" value="ACETATE KINASE"/>
    <property type="match status" value="1"/>
</dbReference>
<dbReference type="GO" id="GO:0008776">
    <property type="term" value="F:acetate kinase activity"/>
    <property type="evidence" value="ECO:0007669"/>
    <property type="project" value="UniProtKB-UniRule"/>
</dbReference>
<comment type="function">
    <text evidence="6">Catalyzes the formation of acetyl phosphate from acetate and ATP. Can also catalyze the reverse reaction.</text>
</comment>
<keyword evidence="5 6" id="KW-0067">ATP-binding</keyword>
<dbReference type="EMBL" id="MHPE01000051">
    <property type="protein sequence ID" value="OGZ75312.1"/>
    <property type="molecule type" value="Genomic_DNA"/>
</dbReference>
<dbReference type="SUPFAM" id="SSF53067">
    <property type="entry name" value="Actin-like ATPase domain"/>
    <property type="match status" value="2"/>
</dbReference>
<evidence type="ECO:0000256" key="2">
    <source>
        <dbReference type="ARBA" id="ARBA00022679"/>
    </source>
</evidence>
<comment type="subunit">
    <text evidence="6">Homodimer.</text>
</comment>
<comment type="pathway">
    <text evidence="6">Metabolic intermediate biosynthesis; acetyl-CoA biosynthesis; acetyl-CoA from acetate: step 1/2.</text>
</comment>
<dbReference type="UniPathway" id="UPA00340">
    <property type="reaction ID" value="UER00458"/>
</dbReference>
<evidence type="ECO:0000256" key="3">
    <source>
        <dbReference type="ARBA" id="ARBA00022741"/>
    </source>
</evidence>
<dbReference type="GO" id="GO:0006085">
    <property type="term" value="P:acetyl-CoA biosynthetic process"/>
    <property type="evidence" value="ECO:0007669"/>
    <property type="project" value="UniProtKB-UniRule"/>
</dbReference>
<comment type="catalytic activity">
    <reaction evidence="6">
        <text>acetate + ATP = acetyl phosphate + ADP</text>
        <dbReference type="Rhea" id="RHEA:11352"/>
        <dbReference type="ChEBI" id="CHEBI:22191"/>
        <dbReference type="ChEBI" id="CHEBI:30089"/>
        <dbReference type="ChEBI" id="CHEBI:30616"/>
        <dbReference type="ChEBI" id="CHEBI:456216"/>
        <dbReference type="EC" id="2.7.2.1"/>
    </reaction>
</comment>
<feature type="binding site" evidence="6">
    <location>
        <position position="333"/>
    </location>
    <ligand>
        <name>Mg(2+)</name>
        <dbReference type="ChEBI" id="CHEBI:18420"/>
    </ligand>
</feature>
<evidence type="ECO:0000256" key="5">
    <source>
        <dbReference type="ARBA" id="ARBA00022840"/>
    </source>
</evidence>
<feature type="binding site" evidence="6">
    <location>
        <position position="6"/>
    </location>
    <ligand>
        <name>Mg(2+)</name>
        <dbReference type="ChEBI" id="CHEBI:18420"/>
    </ligand>
</feature>
<accession>A0A1G2IL43</accession>
<comment type="caution">
    <text evidence="6">Lacks conserved residue(s) required for the propagation of feature annotation.</text>
</comment>
<evidence type="ECO:0000256" key="7">
    <source>
        <dbReference type="RuleBase" id="RU003835"/>
    </source>
</evidence>
<reference evidence="9 10" key="1">
    <citation type="journal article" date="2016" name="Nat. Commun.">
        <title>Thousands of microbial genomes shed light on interconnected biogeochemical processes in an aquifer system.</title>
        <authorList>
            <person name="Anantharaman K."/>
            <person name="Brown C.T."/>
            <person name="Hug L.A."/>
            <person name="Sharon I."/>
            <person name="Castelle C.J."/>
            <person name="Probst A.J."/>
            <person name="Thomas B.C."/>
            <person name="Singh A."/>
            <person name="Wilkins M.J."/>
            <person name="Karaoz U."/>
            <person name="Brodie E.L."/>
            <person name="Williams K.H."/>
            <person name="Hubbard S.S."/>
            <person name="Banfield J.F."/>
        </authorList>
    </citation>
    <scope>NUCLEOTIDE SEQUENCE [LARGE SCALE GENOMIC DNA]</scope>
</reference>
<organism evidence="9 10">
    <name type="scientific">Candidatus Staskawiczbacteria bacterium RIFCSPLOWO2_12_FULL_37_15</name>
    <dbReference type="NCBI Taxonomy" id="1802218"/>
    <lineage>
        <taxon>Bacteria</taxon>
        <taxon>Candidatus Staskawicziibacteriota</taxon>
    </lineage>
</organism>
<dbReference type="NCBIfam" id="TIGR00016">
    <property type="entry name" value="ackA"/>
    <property type="match status" value="1"/>
</dbReference>
<gene>
    <name evidence="6" type="primary">ackA</name>
    <name evidence="9" type="ORF">A3G45_00890</name>
</gene>
<keyword evidence="4 6" id="KW-0418">Kinase</keyword>
<protein>
    <recommendedName>
        <fullName evidence="6">Acetate kinase</fullName>
        <ecNumber evidence="6">2.7.2.1</ecNumber>
    </recommendedName>
    <alternativeName>
        <fullName evidence="6">Acetokinase</fullName>
    </alternativeName>
</protein>
<dbReference type="InterPro" id="IPR000890">
    <property type="entry name" value="Aliphatic_acid_kin_short-chain"/>
</dbReference>
<keyword evidence="6" id="KW-0963">Cytoplasm</keyword>
<dbReference type="PRINTS" id="PR00471">
    <property type="entry name" value="ACETATEKNASE"/>
</dbReference>
<dbReference type="GO" id="GO:0005524">
    <property type="term" value="F:ATP binding"/>
    <property type="evidence" value="ECO:0007669"/>
    <property type="project" value="UniProtKB-KW"/>
</dbReference>
<evidence type="ECO:0000256" key="1">
    <source>
        <dbReference type="ARBA" id="ARBA00008748"/>
    </source>
</evidence>
<evidence type="ECO:0000256" key="8">
    <source>
        <dbReference type="SAM" id="Phobius"/>
    </source>
</evidence>
<comment type="subcellular location">
    <subcellularLocation>
        <location evidence="6">Cytoplasm</location>
    </subcellularLocation>
</comment>
<dbReference type="GO" id="GO:0006083">
    <property type="term" value="P:acetate metabolic process"/>
    <property type="evidence" value="ECO:0007669"/>
    <property type="project" value="TreeGrafter"/>
</dbReference>
<dbReference type="InterPro" id="IPR023865">
    <property type="entry name" value="Aliphatic_acid_kinase_CS"/>
</dbReference>
<dbReference type="Proteomes" id="UP000178632">
    <property type="component" value="Unassembled WGS sequence"/>
</dbReference>
<proteinExistence type="inferred from homology"/>
<comment type="similarity">
    <text evidence="1 6 7">Belongs to the acetokinase family.</text>
</comment>
<dbReference type="Gene3D" id="3.30.420.40">
    <property type="match status" value="2"/>
</dbReference>
<feature type="binding site" evidence="6">
    <location>
        <position position="65"/>
    </location>
    <ligand>
        <name>substrate</name>
    </ligand>
</feature>
<evidence type="ECO:0000256" key="6">
    <source>
        <dbReference type="HAMAP-Rule" id="MF_00020"/>
    </source>
</evidence>
<feature type="site" description="Transition state stabilizer" evidence="6">
    <location>
        <position position="154"/>
    </location>
</feature>
<keyword evidence="8" id="KW-0812">Transmembrane</keyword>
<feature type="active site" description="Proton donor/acceptor" evidence="6">
    <location>
        <position position="122"/>
    </location>
</feature>
<dbReference type="PANTHER" id="PTHR21060:SF15">
    <property type="entry name" value="ACETATE KINASE-RELATED"/>
    <property type="match status" value="1"/>
</dbReference>
<feature type="transmembrane region" description="Helical" evidence="8">
    <location>
        <begin position="286"/>
        <end position="308"/>
    </location>
</feature>
<feature type="binding site" evidence="6">
    <location>
        <begin position="182"/>
        <end position="186"/>
    </location>
    <ligand>
        <name>ATP</name>
        <dbReference type="ChEBI" id="CHEBI:30616"/>
    </ligand>
</feature>
<keyword evidence="6" id="KW-0479">Metal-binding</keyword>
<name>A0A1G2IL43_9BACT</name>
<dbReference type="GO" id="GO:0005737">
    <property type="term" value="C:cytoplasm"/>
    <property type="evidence" value="ECO:0007669"/>
    <property type="project" value="UniProtKB-SubCell"/>
</dbReference>
<keyword evidence="8" id="KW-0472">Membrane</keyword>
<keyword evidence="2 6" id="KW-0808">Transferase</keyword>
<sequence length="345" mass="38688">MILVLNCGSQSIKWKVFSEKLKALKEGKREILNTADFEKDLEKEIEKIIVALRSKNLKISIIGHRVVHGKNIFREPTEITEENLKELDALNYLSPLHNPFNVLGIKICQKILIGVPQFAVFDTEFFKDLPEVAYTYALPKKIIKEFGFRRYGFHGISYEYAARKAAEKIKKPFEKLKIITCHLGGGASITAIKNGKAIDTSMGYSPTEGVIMMTRSGDIDNEIILKMSEIYGVEKASDIINKESGLLAICGEKEMLAVLDKNKNGDKKSKLALEIFVYQIKKYIGAYYAILGGCDILVFTGAVGFGSVKIRNMICKDLNILKKTKVRAIETNEELAIALKILNLK</sequence>
<dbReference type="AlphaFoldDB" id="A0A1G2IL43"/>
<evidence type="ECO:0000313" key="9">
    <source>
        <dbReference type="EMBL" id="OGZ75312.1"/>
    </source>
</evidence>
<keyword evidence="6" id="KW-0460">Magnesium</keyword>
<comment type="caution">
    <text evidence="9">The sequence shown here is derived from an EMBL/GenBank/DDBJ whole genome shotgun (WGS) entry which is preliminary data.</text>
</comment>
<dbReference type="InterPro" id="IPR004372">
    <property type="entry name" value="Ac/propionate_kinase"/>
</dbReference>
<evidence type="ECO:0000313" key="10">
    <source>
        <dbReference type="Proteomes" id="UP000178632"/>
    </source>
</evidence>